<proteinExistence type="predicted"/>
<evidence type="ECO:0000313" key="2">
    <source>
        <dbReference type="EMBL" id="WWF03684.1"/>
    </source>
</evidence>
<dbReference type="InterPro" id="IPR050900">
    <property type="entry name" value="Transposase_IS3/IS150/IS904"/>
</dbReference>
<reference evidence="2 3" key="1">
    <citation type="submission" date="2022-09" db="EMBL/GenBank/DDBJ databases">
        <authorList>
            <person name="Giprobiosintez L."/>
        </authorList>
    </citation>
    <scope>NUCLEOTIDE SEQUENCE [LARGE SCALE GENOMIC DNA]</scope>
    <source>
        <strain evidence="3">VKPM-B-12549 (GBS-15)</strain>
    </source>
</reference>
<sequence>MPTCRGASKSPPNQVWSTDITYIRLARGFVDLVAIIDWYSRRVLAWRISNGIDTSFRIDCLEDALSGHGEPEIFHSDQGSQFTSAAFTDVLKRGGIAISMDGRGRALDNIFVERPWRSVKHEDVHLKGYGTAAELSLGLAEYFAFYHGERPRQSLGNQTPNAIYANGVGRGASIPDHFGVARGESPRNNRAAMLRCN</sequence>
<dbReference type="PROSITE" id="PS50994">
    <property type="entry name" value="INTEGRASE"/>
    <property type="match status" value="1"/>
</dbReference>
<dbReference type="InterPro" id="IPR036397">
    <property type="entry name" value="RNaseH_sf"/>
</dbReference>
<dbReference type="InterPro" id="IPR048020">
    <property type="entry name" value="Transpos_IS3"/>
</dbReference>
<dbReference type="InterPro" id="IPR001584">
    <property type="entry name" value="Integrase_cat-core"/>
</dbReference>
<gene>
    <name evidence="2" type="ORF">N4J17_08880</name>
</gene>
<evidence type="ECO:0000259" key="1">
    <source>
        <dbReference type="PROSITE" id="PS50994"/>
    </source>
</evidence>
<dbReference type="InterPro" id="IPR012337">
    <property type="entry name" value="RNaseH-like_sf"/>
</dbReference>
<dbReference type="SUPFAM" id="SSF53098">
    <property type="entry name" value="Ribonuclease H-like"/>
    <property type="match status" value="1"/>
</dbReference>
<organism evidence="2 3">
    <name type="scientific">Methylococcus capsulatus</name>
    <dbReference type="NCBI Taxonomy" id="414"/>
    <lineage>
        <taxon>Bacteria</taxon>
        <taxon>Pseudomonadati</taxon>
        <taxon>Pseudomonadota</taxon>
        <taxon>Gammaproteobacteria</taxon>
        <taxon>Methylococcales</taxon>
        <taxon>Methylococcaceae</taxon>
        <taxon>Methylococcus</taxon>
    </lineage>
</organism>
<dbReference type="PANTHER" id="PTHR46889">
    <property type="entry name" value="TRANSPOSASE INSF FOR INSERTION SEQUENCE IS3B-RELATED"/>
    <property type="match status" value="1"/>
</dbReference>
<feature type="domain" description="Integrase catalytic" evidence="1">
    <location>
        <begin position="8"/>
        <end position="168"/>
    </location>
</feature>
<dbReference type="Gene3D" id="3.30.420.10">
    <property type="entry name" value="Ribonuclease H-like superfamily/Ribonuclease H"/>
    <property type="match status" value="1"/>
</dbReference>
<dbReference type="Pfam" id="PF00665">
    <property type="entry name" value="rve"/>
    <property type="match status" value="1"/>
</dbReference>
<dbReference type="NCBIfam" id="NF033516">
    <property type="entry name" value="transpos_IS3"/>
    <property type="match status" value="1"/>
</dbReference>
<dbReference type="EMBL" id="CP104311">
    <property type="protein sequence ID" value="WWF03684.1"/>
    <property type="molecule type" value="Genomic_DNA"/>
</dbReference>
<dbReference type="PANTHER" id="PTHR46889:SF4">
    <property type="entry name" value="TRANSPOSASE INSO FOR INSERTION SEQUENCE ELEMENT IS911B-RELATED"/>
    <property type="match status" value="1"/>
</dbReference>
<evidence type="ECO:0000313" key="3">
    <source>
        <dbReference type="Proteomes" id="UP001359308"/>
    </source>
</evidence>
<keyword evidence="3" id="KW-1185">Reference proteome</keyword>
<dbReference type="RefSeq" id="WP_277458198.1">
    <property type="nucleotide sequence ID" value="NZ_CP104311.1"/>
</dbReference>
<accession>A0ABZ2FA78</accession>
<dbReference type="Proteomes" id="UP001359308">
    <property type="component" value="Chromosome"/>
</dbReference>
<name>A0ABZ2FA78_METCP</name>
<protein>
    <submittedName>
        <fullName evidence="2">IS3 family transposase</fullName>
    </submittedName>
</protein>